<evidence type="ECO:0000313" key="1">
    <source>
        <dbReference type="EMBL" id="QIW87785.1"/>
    </source>
</evidence>
<keyword evidence="2" id="KW-1185">Reference proteome</keyword>
<reference evidence="1 2" key="1">
    <citation type="submission" date="2020-03" db="EMBL/GenBank/DDBJ databases">
        <authorList>
            <person name="Holtappels D."/>
            <person name="Bomans J.P.J."/>
            <person name="Lavigne R."/>
            <person name="Wagemans J."/>
        </authorList>
    </citation>
    <scope>NUCLEOTIDE SEQUENCE [LARGE SCALE GENOMIC DNA]</scope>
    <source>
        <strain evidence="1 2">OLIVR5</strain>
    </source>
</reference>
<organism evidence="1 2">
    <name type="scientific">Agrobacterium phage OLIVR5</name>
    <dbReference type="NCBI Taxonomy" id="2723773"/>
    <lineage>
        <taxon>Viruses</taxon>
        <taxon>Duplodnaviria</taxon>
        <taxon>Heunggongvirae</taxon>
        <taxon>Uroviricota</taxon>
        <taxon>Caudoviricetes</taxon>
        <taxon>Pootjesviridae</taxon>
        <taxon>Heverleevirus</taxon>
        <taxon>Heverleevirus OLIVR5</taxon>
    </lineage>
</organism>
<evidence type="ECO:0000313" key="2">
    <source>
        <dbReference type="Proteomes" id="UP000671873"/>
    </source>
</evidence>
<sequence>MELTDAREARLRTLYRCWIGYSIFFTTGKMKFDDDHVPIVRYPNLDDRKTRFMTINMEKVLGKIHSDLFPLFFVSLGIKKLGVFPQPFQELGPKEIENLKLGMKQMILHLANLRTEWSSRKEDHFSYESLVEEIGKNKASVPFAVMYAKKHNVESMDFGMTGGLMQMQVSRVLDRCIHLEKEYSFFTKNNVLAVSMANLWKSMGEI</sequence>
<name>A0A858MZ05_9CAUD</name>
<dbReference type="EMBL" id="MT234342">
    <property type="protein sequence ID" value="QIW87785.1"/>
    <property type="molecule type" value="Genomic_DNA"/>
</dbReference>
<proteinExistence type="predicted"/>
<protein>
    <submittedName>
        <fullName evidence="1">Uncharacterized protein</fullName>
    </submittedName>
</protein>
<accession>A0A858MZ05</accession>
<gene>
    <name evidence="1" type="ORF">Ab1vBOLIVR5_gp137</name>
</gene>
<dbReference type="Proteomes" id="UP000671873">
    <property type="component" value="Segment"/>
</dbReference>